<feature type="region of interest" description="Disordered" evidence="1">
    <location>
        <begin position="143"/>
        <end position="167"/>
    </location>
</feature>
<reference evidence="2 3" key="1">
    <citation type="submission" date="2020-01" db="EMBL/GenBank/DDBJ databases">
        <authorList>
            <person name="Gupta K D."/>
        </authorList>
    </citation>
    <scope>NUCLEOTIDE SEQUENCE [LARGE SCALE GENOMIC DNA]</scope>
</reference>
<organism evidence="2 3">
    <name type="scientific">Cyclocybe aegerita</name>
    <name type="common">Black poplar mushroom</name>
    <name type="synonym">Agrocybe aegerita</name>
    <dbReference type="NCBI Taxonomy" id="1973307"/>
    <lineage>
        <taxon>Eukaryota</taxon>
        <taxon>Fungi</taxon>
        <taxon>Dikarya</taxon>
        <taxon>Basidiomycota</taxon>
        <taxon>Agaricomycotina</taxon>
        <taxon>Agaricomycetes</taxon>
        <taxon>Agaricomycetidae</taxon>
        <taxon>Agaricales</taxon>
        <taxon>Agaricineae</taxon>
        <taxon>Bolbitiaceae</taxon>
        <taxon>Cyclocybe</taxon>
    </lineage>
</organism>
<dbReference type="AlphaFoldDB" id="A0A8S0VSH1"/>
<dbReference type="Proteomes" id="UP000467700">
    <property type="component" value="Unassembled WGS sequence"/>
</dbReference>
<feature type="compositionally biased region" description="Polar residues" evidence="1">
    <location>
        <begin position="343"/>
        <end position="370"/>
    </location>
</feature>
<sequence length="378" mass="41277">MWAESLANGIALGNTRDDIFDGHLAARPFSNSQREERVAPDSTLPSPLTLSKGYSPDIVRCHPHPRREPLPSNPPTGIPHRHGQPPTSDVEPAPPSSPIFLRCRRDGRGREEVKHQHPGGDERGHPTSTSMASYSTMNAKIGHDGHEHNGRKCKSPAQSSLKHDEDGHGEQEASEWCRSSSNTCCFTARHLLPVLYDRRVLPLSNTTRRALARRRGKRERDSDRSNRSMTRRAGGGTGHNEQGGRYEGAEEDLFEHGPNTGARSVGPAAPLLECGVCRCPTTDDLDQSENSKDRAWGEHALGGHKHGDGRKHEHGDASCGGETGVLTSESPYLTLLFASFHPSSHTTSASETSPRLTSTHAHPFQPTTNKSDGRRANE</sequence>
<proteinExistence type="predicted"/>
<name>A0A8S0VSH1_CYCAE</name>
<feature type="region of interest" description="Disordered" evidence="1">
    <location>
        <begin position="28"/>
        <end position="130"/>
    </location>
</feature>
<feature type="region of interest" description="Disordered" evidence="1">
    <location>
        <begin position="297"/>
        <end position="323"/>
    </location>
</feature>
<keyword evidence="3" id="KW-1185">Reference proteome</keyword>
<comment type="caution">
    <text evidence="2">The sequence shown here is derived from an EMBL/GenBank/DDBJ whole genome shotgun (WGS) entry which is preliminary data.</text>
</comment>
<protein>
    <submittedName>
        <fullName evidence="2">Uncharacterized protein</fullName>
    </submittedName>
</protein>
<accession>A0A8S0VSH1</accession>
<evidence type="ECO:0000256" key="1">
    <source>
        <dbReference type="SAM" id="MobiDB-lite"/>
    </source>
</evidence>
<feature type="compositionally biased region" description="Basic and acidic residues" evidence="1">
    <location>
        <begin position="103"/>
        <end position="125"/>
    </location>
</feature>
<evidence type="ECO:0000313" key="3">
    <source>
        <dbReference type="Proteomes" id="UP000467700"/>
    </source>
</evidence>
<gene>
    <name evidence="2" type="ORF">AAE3_LOCUS9376</name>
</gene>
<feature type="region of interest" description="Disordered" evidence="1">
    <location>
        <begin position="207"/>
        <end position="245"/>
    </location>
</feature>
<evidence type="ECO:0000313" key="2">
    <source>
        <dbReference type="EMBL" id="CAA7266999.1"/>
    </source>
</evidence>
<feature type="region of interest" description="Disordered" evidence="1">
    <location>
        <begin position="343"/>
        <end position="378"/>
    </location>
</feature>
<dbReference type="EMBL" id="CACVBS010000057">
    <property type="protein sequence ID" value="CAA7266999.1"/>
    <property type="molecule type" value="Genomic_DNA"/>
</dbReference>